<feature type="compositionally biased region" description="Pro residues" evidence="1">
    <location>
        <begin position="187"/>
        <end position="196"/>
    </location>
</feature>
<feature type="chain" id="PRO_5044873061" evidence="2">
    <location>
        <begin position="29"/>
        <end position="331"/>
    </location>
</feature>
<organism evidence="3 4">
    <name type="scientific">Culex pipiens pipiens</name>
    <name type="common">Northern house mosquito</name>
    <dbReference type="NCBI Taxonomy" id="38569"/>
    <lineage>
        <taxon>Eukaryota</taxon>
        <taxon>Metazoa</taxon>
        <taxon>Ecdysozoa</taxon>
        <taxon>Arthropoda</taxon>
        <taxon>Hexapoda</taxon>
        <taxon>Insecta</taxon>
        <taxon>Pterygota</taxon>
        <taxon>Neoptera</taxon>
        <taxon>Endopterygota</taxon>
        <taxon>Diptera</taxon>
        <taxon>Nematocera</taxon>
        <taxon>Culicoidea</taxon>
        <taxon>Culicidae</taxon>
        <taxon>Culicinae</taxon>
        <taxon>Culicini</taxon>
        <taxon>Culex</taxon>
        <taxon>Culex</taxon>
    </lineage>
</organism>
<evidence type="ECO:0000313" key="4">
    <source>
        <dbReference type="Proteomes" id="UP001562425"/>
    </source>
</evidence>
<protein>
    <submittedName>
        <fullName evidence="3">Uncharacterized protein</fullName>
    </submittedName>
</protein>
<gene>
    <name evidence="3" type="ORF">pipiens_002624</name>
</gene>
<proteinExistence type="predicted"/>
<comment type="caution">
    <text evidence="3">The sequence shown here is derived from an EMBL/GenBank/DDBJ whole genome shotgun (WGS) entry which is preliminary data.</text>
</comment>
<feature type="region of interest" description="Disordered" evidence="1">
    <location>
        <begin position="57"/>
        <end position="104"/>
    </location>
</feature>
<feature type="region of interest" description="Disordered" evidence="1">
    <location>
        <begin position="146"/>
        <end position="196"/>
    </location>
</feature>
<name>A0ABD1DAP0_CULPP</name>
<accession>A0ABD1DAP0</accession>
<keyword evidence="2" id="KW-0732">Signal</keyword>
<dbReference type="Proteomes" id="UP001562425">
    <property type="component" value="Unassembled WGS sequence"/>
</dbReference>
<evidence type="ECO:0000256" key="1">
    <source>
        <dbReference type="SAM" id="MobiDB-lite"/>
    </source>
</evidence>
<dbReference type="AlphaFoldDB" id="A0ABD1DAP0"/>
<feature type="compositionally biased region" description="Pro residues" evidence="1">
    <location>
        <begin position="159"/>
        <end position="181"/>
    </location>
</feature>
<feature type="compositionally biased region" description="Low complexity" evidence="1">
    <location>
        <begin position="57"/>
        <end position="85"/>
    </location>
</feature>
<feature type="signal peptide" evidence="2">
    <location>
        <begin position="1"/>
        <end position="28"/>
    </location>
</feature>
<sequence>MGSTLLVVSSLATTALLLLLSVATPAQAGLIQAPELTELCDGQPCLRDRIRRRKVLRQGAPPVDAAAAPAPPADTAAAPPADGAPAPAPAAPAGGPPAEGGAAAAAPIAGLSDIPLPPVTQQMPNLPKNFPYPDVKVVQEVPIPTKPRKKLIPGGANPNPYPFPSIGPVDPPPFEPVPTSPIEPASPVEPEPEPPVAPIEPSVPLEPSYPIEKEPYPVPAKPDCNPVAAVGGYGPPQDWRFPKARGHKKCPPSAVQPNSVMSNEVNPVVGYDAGNDVVQAQPEDVSVNLRTVQRDDEAGGDHHTTLHPAKGSAMSVACSMGRCCLPRWLTF</sequence>
<keyword evidence="4" id="KW-1185">Reference proteome</keyword>
<reference evidence="3 4" key="1">
    <citation type="submission" date="2024-05" db="EMBL/GenBank/DDBJ databases">
        <title>Culex pipiens pipiens assembly and annotation.</title>
        <authorList>
            <person name="Alout H."/>
            <person name="Durand T."/>
        </authorList>
    </citation>
    <scope>NUCLEOTIDE SEQUENCE [LARGE SCALE GENOMIC DNA]</scope>
    <source>
        <strain evidence="3">HA-2024</strain>
        <tissue evidence="3">Whole body</tissue>
    </source>
</reference>
<dbReference type="EMBL" id="JBEHCU010006603">
    <property type="protein sequence ID" value="KAL1396714.1"/>
    <property type="molecule type" value="Genomic_DNA"/>
</dbReference>
<evidence type="ECO:0000313" key="3">
    <source>
        <dbReference type="EMBL" id="KAL1396714.1"/>
    </source>
</evidence>
<evidence type="ECO:0000256" key="2">
    <source>
        <dbReference type="SAM" id="SignalP"/>
    </source>
</evidence>